<feature type="compositionally biased region" description="Polar residues" evidence="1">
    <location>
        <begin position="77"/>
        <end position="86"/>
    </location>
</feature>
<evidence type="ECO:0000313" key="3">
    <source>
        <dbReference type="Proteomes" id="UP001367508"/>
    </source>
</evidence>
<gene>
    <name evidence="2" type="ORF">VNO77_17600</name>
</gene>
<dbReference type="EMBL" id="JAYMYQ010000004">
    <property type="protein sequence ID" value="KAK7337042.1"/>
    <property type="molecule type" value="Genomic_DNA"/>
</dbReference>
<evidence type="ECO:0000313" key="2">
    <source>
        <dbReference type="EMBL" id="KAK7337042.1"/>
    </source>
</evidence>
<evidence type="ECO:0000256" key="1">
    <source>
        <dbReference type="SAM" id="MobiDB-lite"/>
    </source>
</evidence>
<keyword evidence="3" id="KW-1185">Reference proteome</keyword>
<proteinExistence type="predicted"/>
<comment type="caution">
    <text evidence="2">The sequence shown here is derived from an EMBL/GenBank/DDBJ whole genome shotgun (WGS) entry which is preliminary data.</text>
</comment>
<dbReference type="Proteomes" id="UP001367508">
    <property type="component" value="Unassembled WGS sequence"/>
</dbReference>
<reference evidence="2 3" key="1">
    <citation type="submission" date="2024-01" db="EMBL/GenBank/DDBJ databases">
        <title>The genomes of 5 underutilized Papilionoideae crops provide insights into root nodulation and disease resistanc.</title>
        <authorList>
            <person name="Jiang F."/>
        </authorList>
    </citation>
    <scope>NUCLEOTIDE SEQUENCE [LARGE SCALE GENOMIC DNA]</scope>
    <source>
        <strain evidence="2">LVBAO_FW01</strain>
        <tissue evidence="2">Leaves</tissue>
    </source>
</reference>
<sequence>MHVYVMEALMSQTNTSTSVPWNLLLGEPRSEALIYDSELYEIDYTGPETHSFVPPSDHSPGKSPSPHRKSSGDKPKTTNLRGSSGNKGKLGQLMGEKAFMSLLNALTMHMTFNLVDDWSGNLGSPSN</sequence>
<feature type="region of interest" description="Disordered" evidence="1">
    <location>
        <begin position="46"/>
        <end position="91"/>
    </location>
</feature>
<accession>A0AAN9LN20</accession>
<name>A0AAN9LN20_CANGL</name>
<organism evidence="2 3">
    <name type="scientific">Canavalia gladiata</name>
    <name type="common">Sword bean</name>
    <name type="synonym">Dolichos gladiatus</name>
    <dbReference type="NCBI Taxonomy" id="3824"/>
    <lineage>
        <taxon>Eukaryota</taxon>
        <taxon>Viridiplantae</taxon>
        <taxon>Streptophyta</taxon>
        <taxon>Embryophyta</taxon>
        <taxon>Tracheophyta</taxon>
        <taxon>Spermatophyta</taxon>
        <taxon>Magnoliopsida</taxon>
        <taxon>eudicotyledons</taxon>
        <taxon>Gunneridae</taxon>
        <taxon>Pentapetalae</taxon>
        <taxon>rosids</taxon>
        <taxon>fabids</taxon>
        <taxon>Fabales</taxon>
        <taxon>Fabaceae</taxon>
        <taxon>Papilionoideae</taxon>
        <taxon>50 kb inversion clade</taxon>
        <taxon>NPAAA clade</taxon>
        <taxon>indigoferoid/millettioid clade</taxon>
        <taxon>Phaseoleae</taxon>
        <taxon>Canavalia</taxon>
    </lineage>
</organism>
<dbReference type="AlphaFoldDB" id="A0AAN9LN20"/>
<protein>
    <submittedName>
        <fullName evidence="2">Uncharacterized protein</fullName>
    </submittedName>
</protein>